<gene>
    <name evidence="9" type="primary">TRK1_1</name>
    <name evidence="9" type="ORF">Q9L58_004183</name>
</gene>
<organism evidence="9 10">
    <name type="scientific">Discina gigas</name>
    <dbReference type="NCBI Taxonomy" id="1032678"/>
    <lineage>
        <taxon>Eukaryota</taxon>
        <taxon>Fungi</taxon>
        <taxon>Dikarya</taxon>
        <taxon>Ascomycota</taxon>
        <taxon>Pezizomycotina</taxon>
        <taxon>Pezizomycetes</taxon>
        <taxon>Pezizales</taxon>
        <taxon>Discinaceae</taxon>
        <taxon>Discina</taxon>
    </lineage>
</organism>
<dbReference type="PANTHER" id="PTHR31064">
    <property type="entry name" value="POTASSIUM TRANSPORT PROTEIN DDB_G0292412-RELATED"/>
    <property type="match status" value="1"/>
</dbReference>
<comment type="subcellular location">
    <subcellularLocation>
        <location evidence="1">Membrane</location>
        <topology evidence="1">Multi-pass membrane protein</topology>
    </subcellularLocation>
</comment>
<feature type="transmembrane region" description="Helical" evidence="8">
    <location>
        <begin position="130"/>
        <end position="152"/>
    </location>
</feature>
<dbReference type="InterPro" id="IPR051143">
    <property type="entry name" value="TrkH_K-transport"/>
</dbReference>
<evidence type="ECO:0000256" key="5">
    <source>
        <dbReference type="ARBA" id="ARBA00023065"/>
    </source>
</evidence>
<evidence type="ECO:0000256" key="7">
    <source>
        <dbReference type="SAM" id="MobiDB-lite"/>
    </source>
</evidence>
<accession>A0ABR3GLM5</accession>
<reference evidence="9 10" key="1">
    <citation type="submission" date="2024-02" db="EMBL/GenBank/DDBJ databases">
        <title>Discinaceae phylogenomics.</title>
        <authorList>
            <person name="Dirks A.C."/>
            <person name="James T.Y."/>
        </authorList>
    </citation>
    <scope>NUCLEOTIDE SEQUENCE [LARGE SCALE GENOMIC DNA]</scope>
    <source>
        <strain evidence="9 10">ACD0624</strain>
    </source>
</reference>
<evidence type="ECO:0000256" key="3">
    <source>
        <dbReference type="ARBA" id="ARBA00022692"/>
    </source>
</evidence>
<proteinExistence type="predicted"/>
<name>A0ABR3GLM5_9PEZI</name>
<evidence type="ECO:0000256" key="2">
    <source>
        <dbReference type="ARBA" id="ARBA00022448"/>
    </source>
</evidence>
<evidence type="ECO:0000256" key="8">
    <source>
        <dbReference type="SAM" id="Phobius"/>
    </source>
</evidence>
<dbReference type="EMBL" id="JBBBZM010000043">
    <property type="protein sequence ID" value="KAL0636825.1"/>
    <property type="molecule type" value="Genomic_DNA"/>
</dbReference>
<feature type="compositionally biased region" description="Basic and acidic residues" evidence="7">
    <location>
        <begin position="14"/>
        <end position="39"/>
    </location>
</feature>
<evidence type="ECO:0000256" key="6">
    <source>
        <dbReference type="ARBA" id="ARBA00023136"/>
    </source>
</evidence>
<dbReference type="Pfam" id="PF02386">
    <property type="entry name" value="TrkH"/>
    <property type="match status" value="1"/>
</dbReference>
<dbReference type="InterPro" id="IPR003445">
    <property type="entry name" value="Cat_transpt"/>
</dbReference>
<protein>
    <submittedName>
        <fullName evidence="9">Low affinity potassium transporter</fullName>
    </submittedName>
</protein>
<keyword evidence="5" id="KW-0406">Ion transport</keyword>
<evidence type="ECO:0000256" key="4">
    <source>
        <dbReference type="ARBA" id="ARBA00022989"/>
    </source>
</evidence>
<keyword evidence="4 8" id="KW-1133">Transmembrane helix</keyword>
<evidence type="ECO:0000256" key="1">
    <source>
        <dbReference type="ARBA" id="ARBA00004141"/>
    </source>
</evidence>
<dbReference type="PANTHER" id="PTHR31064:SF30">
    <property type="entry name" value="HIGH-AFFINITY POTASSIUM TRANSPORT PROTEIN-RELATED"/>
    <property type="match status" value="1"/>
</dbReference>
<keyword evidence="6 8" id="KW-0472">Membrane</keyword>
<comment type="caution">
    <text evidence="9">The sequence shown here is derived from an EMBL/GenBank/DDBJ whole genome shotgun (WGS) entry which is preliminary data.</text>
</comment>
<evidence type="ECO:0000313" key="9">
    <source>
        <dbReference type="EMBL" id="KAL0636825.1"/>
    </source>
</evidence>
<keyword evidence="2" id="KW-0813">Transport</keyword>
<sequence>MGSLFHKGTGPTDPKTEPDRPINFERLRPSGEVGRKSSDTIEEIVEDSGATRVESRKARSRSRSRFGVGEKSNSRPGSRRGRSRSASPRQAPYLSYTPSIGRNSQFYDLTEEQRNELGGIEYRSLKTLSWILVGYYLILHVLGVIVLVPWILRSHEYGTLIDGIAKLNFGK</sequence>
<evidence type="ECO:0000313" key="10">
    <source>
        <dbReference type="Proteomes" id="UP001447188"/>
    </source>
</evidence>
<feature type="region of interest" description="Disordered" evidence="7">
    <location>
        <begin position="1"/>
        <end position="94"/>
    </location>
</feature>
<keyword evidence="10" id="KW-1185">Reference proteome</keyword>
<keyword evidence="3 8" id="KW-0812">Transmembrane</keyword>
<dbReference type="Proteomes" id="UP001447188">
    <property type="component" value="Unassembled WGS sequence"/>
</dbReference>